<proteinExistence type="predicted"/>
<evidence type="ECO:0000259" key="1">
    <source>
        <dbReference type="PROSITE" id="PS51664"/>
    </source>
</evidence>
<organism evidence="2 3">
    <name type="scientific">Corynebacterium rouxii</name>
    <dbReference type="NCBI Taxonomy" id="2719119"/>
    <lineage>
        <taxon>Bacteria</taxon>
        <taxon>Bacillati</taxon>
        <taxon>Actinomycetota</taxon>
        <taxon>Actinomycetes</taxon>
        <taxon>Mycobacteriales</taxon>
        <taxon>Corynebacteriaceae</taxon>
        <taxon>Corynebacterium</taxon>
    </lineage>
</organism>
<protein>
    <recommendedName>
        <fullName evidence="1">YcaO domain-containing protein</fullName>
    </recommendedName>
</protein>
<dbReference type="Gene3D" id="3.30.1330.230">
    <property type="match status" value="1"/>
</dbReference>
<accession>A0A6I8MI76</accession>
<dbReference type="KEGG" id="crf:FRC0190_02040"/>
<feature type="domain" description="YcaO" evidence="1">
    <location>
        <begin position="131"/>
        <end position="483"/>
    </location>
</feature>
<gene>
    <name evidence="2" type="ORF">FRC0190_02040</name>
</gene>
<dbReference type="PANTHER" id="PTHR37809">
    <property type="entry name" value="RIBOSOMAL PROTEIN S12 METHYLTHIOTRANSFERASE ACCESSORY FACTOR YCAO"/>
    <property type="match status" value="1"/>
</dbReference>
<evidence type="ECO:0000313" key="3">
    <source>
        <dbReference type="Proteomes" id="UP000423525"/>
    </source>
</evidence>
<dbReference type="Pfam" id="PF02624">
    <property type="entry name" value="YcaO"/>
    <property type="match status" value="1"/>
</dbReference>
<dbReference type="Proteomes" id="UP000423525">
    <property type="component" value="Chromosome"/>
</dbReference>
<dbReference type="InterPro" id="IPR003776">
    <property type="entry name" value="YcaO-like_dom"/>
</dbReference>
<dbReference type="RefSeq" id="WP_155874078.1">
    <property type="nucleotide sequence ID" value="NZ_LR738855.1"/>
</dbReference>
<evidence type="ECO:0000313" key="2">
    <source>
        <dbReference type="EMBL" id="VZH86103.1"/>
    </source>
</evidence>
<dbReference type="EMBL" id="LR738855">
    <property type="protein sequence ID" value="VZH86103.1"/>
    <property type="molecule type" value="Genomic_DNA"/>
</dbReference>
<sequence>MISASSLAFTALADTPPPREVDRRRTAGFATTHALKNLCDVATELSDDSSWAIHVLTGQVVKIPRPVPAENSKPYRLPLEALDGIVTSVLDPTVGILGPGHLDRGWTTSVPFSGTTRIRTALCNLDLTWSGQTESLHHSRNIAALEGLERLCCAHSRGRVTVGPATSFSGKAVPPTQLGFGADMLALNSGLIPWSPDESHMWVEGRNLRTHDSVFLPVECVYYGDIPARRWAVGNSSGSAIGVSLADATHAACLELIERDAIMSTWARSIPTQPILPSSIAELGPLLCRARILRLRIRLARAYTDLGFPVVIACVDDGAAVSLGSACRDSLSAAAVAALNEAWAFYPERQRVRSAGSAVPEHIRSVLDHANQVSLPEWTTPIDRLLGADQPPRRCSRAEDSVTPSALAALIDAGFDPIRINTTLADVQEYGLTAVTVVVPGLVPIDFGWDRQRAQFMERPAQLCSQATGGIINPLETTCHPFA</sequence>
<dbReference type="PROSITE" id="PS51664">
    <property type="entry name" value="YCAO"/>
    <property type="match status" value="1"/>
</dbReference>
<dbReference type="PANTHER" id="PTHR37809:SF1">
    <property type="entry name" value="RIBOSOMAL PROTEIN S12 METHYLTHIOTRANSFERASE ACCESSORY FACTOR YCAO"/>
    <property type="match status" value="1"/>
</dbReference>
<reference evidence="2 3" key="1">
    <citation type="submission" date="2019-11" db="EMBL/GenBank/DDBJ databases">
        <authorList>
            <person name="Brisse S."/>
        </authorList>
    </citation>
    <scope>NUCLEOTIDE SEQUENCE [LARGE SCALE GENOMIC DNA]</scope>
    <source>
        <strain evidence="2">FRC0190</strain>
    </source>
</reference>
<name>A0A6I8MI76_9CORY</name>
<dbReference type="AlphaFoldDB" id="A0A6I8MI76"/>